<reference evidence="6 7" key="1">
    <citation type="submission" date="2017-02" db="EMBL/GenBank/DDBJ databases">
        <title>Ketogulonicigenium robustum SPU B003 Genome sequencing and assembly.</title>
        <authorList>
            <person name="Li Y."/>
            <person name="Liu L."/>
            <person name="Wang C."/>
            <person name="Zhang M."/>
            <person name="Zhang T."/>
            <person name="Zhang Y."/>
        </authorList>
    </citation>
    <scope>NUCLEOTIDE SEQUENCE [LARGE SCALE GENOMIC DNA]</scope>
    <source>
        <strain evidence="6 7">SPU_B003</strain>
    </source>
</reference>
<sequence>MHMPAFHDGISYIGRDPNWIIRPAQSSTFRMFAASDNEELRGRQDRMLNQVTRALPKGAMEVNALPVVLDNARFAGGLVQIDNRFWLNGASGGRVRSKFERENAKPEWRLQRYLGAFRRARATGAALINNVSSAEADALDIAIELKNGFNYYHFTTETLGSLAHFVDDGTDAPISLQLPSGDVKSFQQRFIEAIYPSLAHRVNFVARPKAYNRIRSVYSHQHFLYQVTDERVDRALAAPDVDSRWEDVIFGPSDAKLVAMMSYDSSLRKLRKEALKQIRKGQKRAYPRLIWLGRDEEGADARARGIEGHEPLLEALTERGFEAFAFENLTPLEQIEAMNGADIVIAPHGAGLANMIYAKTNALVIEIGTRQTQLHRWGDFLKCAHVSGCRYDTVFADIAGLEDLSVVPGMFEGHRGIRVSEIATWKILEIVDEELSRMKAEKRKARKEGEKSAPRNTKQTADEDD</sequence>
<dbReference type="STRING" id="92947.BVG79_01896"/>
<dbReference type="EMBL" id="CP019937">
    <property type="protein sequence ID" value="ARO15238.1"/>
    <property type="molecule type" value="Genomic_DNA"/>
</dbReference>
<evidence type="ECO:0000313" key="7">
    <source>
        <dbReference type="Proteomes" id="UP000242447"/>
    </source>
</evidence>
<dbReference type="AlphaFoldDB" id="A0A1W6P144"/>
<keyword evidence="7" id="KW-1185">Reference proteome</keyword>
<organism evidence="6 7">
    <name type="scientific">Ketogulonicigenium robustum</name>
    <dbReference type="NCBI Taxonomy" id="92947"/>
    <lineage>
        <taxon>Bacteria</taxon>
        <taxon>Pseudomonadati</taxon>
        <taxon>Pseudomonadota</taxon>
        <taxon>Alphaproteobacteria</taxon>
        <taxon>Rhodobacterales</taxon>
        <taxon>Roseobacteraceae</taxon>
        <taxon>Ketogulonicigenium</taxon>
    </lineage>
</organism>
<dbReference type="Pfam" id="PF04577">
    <property type="entry name" value="Glyco_transf_61"/>
    <property type="match status" value="1"/>
</dbReference>
<evidence type="ECO:0000259" key="5">
    <source>
        <dbReference type="Pfam" id="PF04577"/>
    </source>
</evidence>
<evidence type="ECO:0000256" key="3">
    <source>
        <dbReference type="ARBA" id="ARBA00023180"/>
    </source>
</evidence>
<evidence type="ECO:0000256" key="4">
    <source>
        <dbReference type="SAM" id="MobiDB-lite"/>
    </source>
</evidence>
<dbReference type="PANTHER" id="PTHR20961">
    <property type="entry name" value="GLYCOSYLTRANSFERASE"/>
    <property type="match status" value="1"/>
</dbReference>
<feature type="region of interest" description="Disordered" evidence="4">
    <location>
        <begin position="439"/>
        <end position="465"/>
    </location>
</feature>
<dbReference type="Proteomes" id="UP000242447">
    <property type="component" value="Chromosome"/>
</dbReference>
<evidence type="ECO:0000256" key="1">
    <source>
        <dbReference type="ARBA" id="ARBA00022676"/>
    </source>
</evidence>
<accession>A0A1W6P144</accession>
<keyword evidence="2" id="KW-0808">Transferase</keyword>
<evidence type="ECO:0000256" key="2">
    <source>
        <dbReference type="ARBA" id="ARBA00022679"/>
    </source>
</evidence>
<dbReference type="InterPro" id="IPR049625">
    <property type="entry name" value="Glyco_transf_61_cat"/>
</dbReference>
<dbReference type="GO" id="GO:0016757">
    <property type="term" value="F:glycosyltransferase activity"/>
    <property type="evidence" value="ECO:0007669"/>
    <property type="project" value="UniProtKB-KW"/>
</dbReference>
<dbReference type="KEGG" id="kro:BVG79_01896"/>
<evidence type="ECO:0000313" key="6">
    <source>
        <dbReference type="EMBL" id="ARO15238.1"/>
    </source>
</evidence>
<dbReference type="InterPro" id="IPR007657">
    <property type="entry name" value="Glycosyltransferase_61"/>
</dbReference>
<proteinExistence type="predicted"/>
<feature type="domain" description="Glycosyltransferase 61 catalytic" evidence="5">
    <location>
        <begin position="151"/>
        <end position="365"/>
    </location>
</feature>
<protein>
    <submittedName>
        <fullName evidence="6">Capsular polysaccharide biosynthesis protein</fullName>
    </submittedName>
</protein>
<gene>
    <name evidence="6" type="ORF">BVG79_01896</name>
</gene>
<keyword evidence="1" id="KW-0328">Glycosyltransferase</keyword>
<dbReference type="PANTHER" id="PTHR20961:SF124">
    <property type="entry name" value="GLYCOSYLTRANSFERASE"/>
    <property type="match status" value="1"/>
</dbReference>
<keyword evidence="3" id="KW-0325">Glycoprotein</keyword>
<name>A0A1W6P144_9RHOB</name>